<feature type="region of interest" description="Disordered" evidence="8">
    <location>
        <begin position="49"/>
        <end position="80"/>
    </location>
</feature>
<dbReference type="PANTHER" id="PTHR30069:SF29">
    <property type="entry name" value="HEMOGLOBIN AND HEMOGLOBIN-HAPTOGLOBIN-BINDING PROTEIN 1-RELATED"/>
    <property type="match status" value="1"/>
</dbReference>
<comment type="subcellular location">
    <subcellularLocation>
        <location evidence="1">Cell outer membrane</location>
        <topology evidence="1">Multi-pass membrane protein</topology>
    </subcellularLocation>
</comment>
<dbReference type="EMBL" id="FYDG01000027">
    <property type="protein sequence ID" value="SNB83507.1"/>
    <property type="molecule type" value="Genomic_DNA"/>
</dbReference>
<keyword evidence="5 9" id="KW-0732">Signal</keyword>
<gene>
    <name evidence="11" type="ORF">SAMN06265338_1277</name>
</gene>
<evidence type="ECO:0000313" key="12">
    <source>
        <dbReference type="Proteomes" id="UP000198418"/>
    </source>
</evidence>
<dbReference type="Gene3D" id="2.40.170.20">
    <property type="entry name" value="TonB-dependent receptor, beta-barrel domain"/>
    <property type="match status" value="1"/>
</dbReference>
<evidence type="ECO:0000256" key="3">
    <source>
        <dbReference type="ARBA" id="ARBA00022452"/>
    </source>
</evidence>
<dbReference type="SUPFAM" id="SSF56935">
    <property type="entry name" value="Porins"/>
    <property type="match status" value="1"/>
</dbReference>
<keyword evidence="7" id="KW-0998">Cell outer membrane</keyword>
<evidence type="ECO:0000259" key="10">
    <source>
        <dbReference type="Pfam" id="PF07715"/>
    </source>
</evidence>
<keyword evidence="6" id="KW-0472">Membrane</keyword>
<dbReference type="InterPro" id="IPR012910">
    <property type="entry name" value="Plug_dom"/>
</dbReference>
<dbReference type="GO" id="GO:0009279">
    <property type="term" value="C:cell outer membrane"/>
    <property type="evidence" value="ECO:0007669"/>
    <property type="project" value="UniProtKB-SubCell"/>
</dbReference>
<dbReference type="Gene3D" id="2.170.130.10">
    <property type="entry name" value="TonB-dependent receptor, plug domain"/>
    <property type="match status" value="1"/>
</dbReference>
<dbReference type="AlphaFoldDB" id="A0A212SDB8"/>
<feature type="chain" id="PRO_5012645866" evidence="9">
    <location>
        <begin position="39"/>
        <end position="706"/>
    </location>
</feature>
<feature type="domain" description="TonB-dependent receptor plug" evidence="10">
    <location>
        <begin position="87"/>
        <end position="175"/>
    </location>
</feature>
<dbReference type="InterPro" id="IPR039426">
    <property type="entry name" value="TonB-dep_rcpt-like"/>
</dbReference>
<dbReference type="GO" id="GO:0015344">
    <property type="term" value="F:siderophore uptake transmembrane transporter activity"/>
    <property type="evidence" value="ECO:0007669"/>
    <property type="project" value="TreeGrafter"/>
</dbReference>
<keyword evidence="2" id="KW-0813">Transport</keyword>
<reference evidence="12" key="1">
    <citation type="submission" date="2017-06" db="EMBL/GenBank/DDBJ databases">
        <authorList>
            <person name="Varghese N."/>
            <person name="Submissions S."/>
        </authorList>
    </citation>
    <scope>NUCLEOTIDE SEQUENCE [LARGE SCALE GENOMIC DNA]</scope>
    <source>
        <strain evidence="12">DSM 137</strain>
    </source>
</reference>
<evidence type="ECO:0000256" key="2">
    <source>
        <dbReference type="ARBA" id="ARBA00022448"/>
    </source>
</evidence>
<evidence type="ECO:0000256" key="7">
    <source>
        <dbReference type="ARBA" id="ARBA00023237"/>
    </source>
</evidence>
<evidence type="ECO:0000256" key="1">
    <source>
        <dbReference type="ARBA" id="ARBA00004571"/>
    </source>
</evidence>
<dbReference type="Pfam" id="PF07715">
    <property type="entry name" value="Plug"/>
    <property type="match status" value="1"/>
</dbReference>
<proteinExistence type="predicted"/>
<dbReference type="GO" id="GO:0044718">
    <property type="term" value="P:siderophore transmembrane transport"/>
    <property type="evidence" value="ECO:0007669"/>
    <property type="project" value="TreeGrafter"/>
</dbReference>
<dbReference type="PANTHER" id="PTHR30069">
    <property type="entry name" value="TONB-DEPENDENT OUTER MEMBRANE RECEPTOR"/>
    <property type="match status" value="1"/>
</dbReference>
<evidence type="ECO:0000313" key="11">
    <source>
        <dbReference type="EMBL" id="SNB83507.1"/>
    </source>
</evidence>
<keyword evidence="3" id="KW-1134">Transmembrane beta strand</keyword>
<organism evidence="11 12">
    <name type="scientific">Rhodoblastus acidophilus</name>
    <name type="common">Rhodopseudomonas acidophila</name>
    <dbReference type="NCBI Taxonomy" id="1074"/>
    <lineage>
        <taxon>Bacteria</taxon>
        <taxon>Pseudomonadati</taxon>
        <taxon>Pseudomonadota</taxon>
        <taxon>Alphaproteobacteria</taxon>
        <taxon>Hyphomicrobiales</taxon>
        <taxon>Rhodoblastaceae</taxon>
        <taxon>Rhodoblastus</taxon>
    </lineage>
</organism>
<dbReference type="RefSeq" id="WP_158255357.1">
    <property type="nucleotide sequence ID" value="NZ_FYDG01000027.1"/>
</dbReference>
<dbReference type="InterPro" id="IPR037066">
    <property type="entry name" value="Plug_dom_sf"/>
</dbReference>
<dbReference type="Proteomes" id="UP000198418">
    <property type="component" value="Unassembled WGS sequence"/>
</dbReference>
<keyword evidence="12" id="KW-1185">Reference proteome</keyword>
<evidence type="ECO:0000256" key="6">
    <source>
        <dbReference type="ARBA" id="ARBA00023136"/>
    </source>
</evidence>
<feature type="signal peptide" evidence="9">
    <location>
        <begin position="1"/>
        <end position="38"/>
    </location>
</feature>
<protein>
    <submittedName>
        <fullName evidence="11">Iron complex outermembrane recepter protein</fullName>
    </submittedName>
</protein>
<name>A0A212SDB8_RHOAC</name>
<accession>A0A212SDB8</accession>
<evidence type="ECO:0000256" key="9">
    <source>
        <dbReference type="SAM" id="SignalP"/>
    </source>
</evidence>
<dbReference type="OrthoDB" id="5409682at2"/>
<keyword evidence="4" id="KW-0812">Transmembrane</keyword>
<evidence type="ECO:0000256" key="4">
    <source>
        <dbReference type="ARBA" id="ARBA00022692"/>
    </source>
</evidence>
<evidence type="ECO:0000256" key="8">
    <source>
        <dbReference type="SAM" id="MobiDB-lite"/>
    </source>
</evidence>
<dbReference type="InterPro" id="IPR036942">
    <property type="entry name" value="Beta-barrel_TonB_sf"/>
</dbReference>
<evidence type="ECO:0000256" key="5">
    <source>
        <dbReference type="ARBA" id="ARBA00022729"/>
    </source>
</evidence>
<sequence length="706" mass="76450">MSLALTASSNARSCDRLFARLGCGVSLALLAMLPPASAQEAVPSINVETDGATAGAGGEAAAANRPDLAPDSPANISRVAPSSRPHVETFTKQDIEALHPSDPFDLLKHATGVVVTFQGRKLPYNLLIRGDSNFGFIIDGAYVTSAAAGRMLQTLPIQAIEQMKIVRDPTALTLGPLVDFGSPSGALNSGFIVINTHNPAKTEGEFYSAGESFGTFRGGLYGGTTFALGDNGVKGFASGYVNGRRSDGPTDWNASSHDVSALLKGGIETGVAQSQFTFFYDSDNFDFQRATAGQNSASLVAQRWSYAPIDTTLITSQTTFTWDPHNTTVLIGAYQGAKASNVQASYANATVTTTPDASDTAQVHLRHSFNYWDTLAQLGLQYVWWNTPTGELFYSGYARREETLSGYANIERKFFDDRLDLDASIRFDDHTIDKGIDLYNQGAGSGGGGINAAKYKYFYDRTLPLATNYAFGAAYKILPQLVSGLRYSHTEQGGLTNVLSATGKPLSGESQNKFEASLAAPVQDWLRPTATYFYTHIGNDKTPTSYKAVNGYQTALWTQSDTLRQGFELAGEGDLPPWALGALSYRSSWTHLMQLASSVASTNYSNLIPHDQASFTLTNTWNAFSASASLIYVSKFLSNFNAADGKYHEVGNFVTADINLGYKFHLQDYDAKLTLYGRNIADRRYQMIYGYYNWGAVYGAEVKVAF</sequence>